<organism evidence="2 3">
    <name type="scientific">Ceratodon purpureus</name>
    <name type="common">Fire moss</name>
    <name type="synonym">Dicranum purpureum</name>
    <dbReference type="NCBI Taxonomy" id="3225"/>
    <lineage>
        <taxon>Eukaryota</taxon>
        <taxon>Viridiplantae</taxon>
        <taxon>Streptophyta</taxon>
        <taxon>Embryophyta</taxon>
        <taxon>Bryophyta</taxon>
        <taxon>Bryophytina</taxon>
        <taxon>Bryopsida</taxon>
        <taxon>Dicranidae</taxon>
        <taxon>Pseudoditrichales</taxon>
        <taxon>Ditrichaceae</taxon>
        <taxon>Ceratodon</taxon>
    </lineage>
</organism>
<dbReference type="Proteomes" id="UP000822688">
    <property type="component" value="Chromosome 11"/>
</dbReference>
<accession>A0A8T0GGJ7</accession>
<evidence type="ECO:0008006" key="4">
    <source>
        <dbReference type="Google" id="ProtNLM"/>
    </source>
</evidence>
<dbReference type="AlphaFoldDB" id="A0A8T0GGJ7"/>
<dbReference type="EMBL" id="CM026432">
    <property type="protein sequence ID" value="KAG0556302.1"/>
    <property type="molecule type" value="Genomic_DNA"/>
</dbReference>
<keyword evidence="1" id="KW-0732">Signal</keyword>
<evidence type="ECO:0000313" key="2">
    <source>
        <dbReference type="EMBL" id="KAG0556302.1"/>
    </source>
</evidence>
<feature type="signal peptide" evidence="1">
    <location>
        <begin position="1"/>
        <end position="22"/>
    </location>
</feature>
<reference evidence="2 3" key="1">
    <citation type="submission" date="2020-06" db="EMBL/GenBank/DDBJ databases">
        <title>WGS assembly of Ceratodon purpureus strain R40.</title>
        <authorList>
            <person name="Carey S.B."/>
            <person name="Jenkins J."/>
            <person name="Shu S."/>
            <person name="Lovell J.T."/>
            <person name="Sreedasyam A."/>
            <person name="Maumus F."/>
            <person name="Tiley G.P."/>
            <person name="Fernandez-Pozo N."/>
            <person name="Barry K."/>
            <person name="Chen C."/>
            <person name="Wang M."/>
            <person name="Lipzen A."/>
            <person name="Daum C."/>
            <person name="Saski C.A."/>
            <person name="Payton A.C."/>
            <person name="Mcbreen J.C."/>
            <person name="Conrad R.E."/>
            <person name="Kollar L.M."/>
            <person name="Olsson S."/>
            <person name="Huttunen S."/>
            <person name="Landis J.B."/>
            <person name="Wickett N.J."/>
            <person name="Johnson M.G."/>
            <person name="Rensing S.A."/>
            <person name="Grimwood J."/>
            <person name="Schmutz J."/>
            <person name="Mcdaniel S.F."/>
        </authorList>
    </citation>
    <scope>NUCLEOTIDE SEQUENCE [LARGE SCALE GENOMIC DNA]</scope>
    <source>
        <strain evidence="2 3">R40</strain>
    </source>
</reference>
<comment type="caution">
    <text evidence="2">The sequence shown here is derived from an EMBL/GenBank/DDBJ whole genome shotgun (WGS) entry which is preliminary data.</text>
</comment>
<sequence length="107" mass="11993">MGRSRALSRVAKIWLWFRSCDCSVAGVNRGLGQWPFGAFCRGSGLVLFAEWNFGRVGASGRVTSGIRKLRWTRAWGATGTRSLLWEFGSWIEGSFTAHWHSMLPVVE</sequence>
<proteinExistence type="predicted"/>
<keyword evidence="3" id="KW-1185">Reference proteome</keyword>
<gene>
    <name evidence="2" type="ORF">KC19_11G042100</name>
</gene>
<protein>
    <recommendedName>
        <fullName evidence="4">Secreted protein</fullName>
    </recommendedName>
</protein>
<evidence type="ECO:0000256" key="1">
    <source>
        <dbReference type="SAM" id="SignalP"/>
    </source>
</evidence>
<evidence type="ECO:0000313" key="3">
    <source>
        <dbReference type="Proteomes" id="UP000822688"/>
    </source>
</evidence>
<name>A0A8T0GGJ7_CERPU</name>
<feature type="chain" id="PRO_5035759187" description="Secreted protein" evidence="1">
    <location>
        <begin position="23"/>
        <end position="107"/>
    </location>
</feature>